<accession>A0A3A6PRZ7</accession>
<gene>
    <name evidence="1" type="ORF">D3P09_03235</name>
</gene>
<evidence type="ECO:0000313" key="1">
    <source>
        <dbReference type="EMBL" id="RJX41039.1"/>
    </source>
</evidence>
<dbReference type="InterPro" id="IPR032581">
    <property type="entry name" value="DUF4917"/>
</dbReference>
<proteinExistence type="predicted"/>
<keyword evidence="2" id="KW-1185">Reference proteome</keyword>
<dbReference type="Pfam" id="PF16263">
    <property type="entry name" value="DUF4917"/>
    <property type="match status" value="1"/>
</dbReference>
<organism evidence="1 2">
    <name type="scientific">Paenibacillus pinisoli</name>
    <dbReference type="NCBI Taxonomy" id="1276110"/>
    <lineage>
        <taxon>Bacteria</taxon>
        <taxon>Bacillati</taxon>
        <taxon>Bacillota</taxon>
        <taxon>Bacilli</taxon>
        <taxon>Bacillales</taxon>
        <taxon>Paenibacillaceae</taxon>
        <taxon>Paenibacillus</taxon>
    </lineage>
</organism>
<dbReference type="EMBL" id="QXQB01000001">
    <property type="protein sequence ID" value="RJX41039.1"/>
    <property type="molecule type" value="Genomic_DNA"/>
</dbReference>
<protein>
    <submittedName>
        <fullName evidence="1">DUF4917 family protein</fullName>
    </submittedName>
</protein>
<name>A0A3A6PRZ7_9BACL</name>
<dbReference type="Proteomes" id="UP000267798">
    <property type="component" value="Unassembled WGS sequence"/>
</dbReference>
<comment type="caution">
    <text evidence="1">The sequence shown here is derived from an EMBL/GenBank/DDBJ whole genome shotgun (WGS) entry which is preliminary data.</text>
</comment>
<dbReference type="RefSeq" id="WP_120107147.1">
    <property type="nucleotide sequence ID" value="NZ_QXQB01000001.1"/>
</dbReference>
<reference evidence="1 2" key="1">
    <citation type="submission" date="2018-09" db="EMBL/GenBank/DDBJ databases">
        <title>Paenibacillus aracenensis nov. sp. isolated from a cave in southern Spain.</title>
        <authorList>
            <person name="Jurado V."/>
            <person name="Gutierrez-Patricio S."/>
            <person name="Gonzalez-Pimentel J.L."/>
            <person name="Miller A.Z."/>
            <person name="Laiz L."/>
            <person name="Saiz-Jimenez C."/>
        </authorList>
    </citation>
    <scope>NUCLEOTIDE SEQUENCE [LARGE SCALE GENOMIC DNA]</scope>
    <source>
        <strain evidence="1 2">JCM 19203</strain>
    </source>
</reference>
<dbReference type="AlphaFoldDB" id="A0A3A6PRZ7"/>
<evidence type="ECO:0000313" key="2">
    <source>
        <dbReference type="Proteomes" id="UP000267798"/>
    </source>
</evidence>
<sequence length="330" mass="38318">MTILQPQVGHETLELLTNVLIGNGFSIGISSQFNYSSLVELCDLNIIDKKLFEELETSNFEFVMKTLVNADKLDKIYNRTDSTFLHAYGRIKRSLIEAIGKIHPEKYEIDLSDNYVLNKTMVRHSKRIFSTNYDMLLYWMILEDKKHVDFFGRSHNKDGTLRFTPNRESEKQVFHLHGALHLYLNDGYIEKLNTSDHLANHSSIVELIKEMIELGRMPLFISEGNGEEKKKSILNNEYLNFCYKSLEDLEGSITVFGHSLDNEVDSHIIHALNNAKKLSRVNYCIYTEGKSEPVIQLEMSRITYLFSGKEVVFYDSESIRNNMRVIEFYV</sequence>
<dbReference type="OrthoDB" id="828244at2"/>